<feature type="transmembrane region" description="Helical" evidence="1">
    <location>
        <begin position="85"/>
        <end position="104"/>
    </location>
</feature>
<keyword evidence="1" id="KW-1133">Transmembrane helix</keyword>
<feature type="transmembrane region" description="Helical" evidence="1">
    <location>
        <begin position="54"/>
        <end position="79"/>
    </location>
</feature>
<dbReference type="EMBL" id="JAIXNE010000001">
    <property type="protein sequence ID" value="MCA6073622.1"/>
    <property type="molecule type" value="Genomic_DNA"/>
</dbReference>
<gene>
    <name evidence="2" type="ORF">LDX50_02030</name>
</gene>
<accession>A0A9X1KWV1</accession>
<dbReference type="AlphaFoldDB" id="A0A9X1KWV1"/>
<keyword evidence="3" id="KW-1185">Reference proteome</keyword>
<reference evidence="2" key="1">
    <citation type="submission" date="2021-09" db="EMBL/GenBank/DDBJ databases">
        <title>Fulvivirga sp. isolated from coastal sediment.</title>
        <authorList>
            <person name="Yu H."/>
        </authorList>
    </citation>
    <scope>NUCLEOTIDE SEQUENCE</scope>
    <source>
        <strain evidence="2">1062</strain>
    </source>
</reference>
<evidence type="ECO:0000256" key="1">
    <source>
        <dbReference type="SAM" id="Phobius"/>
    </source>
</evidence>
<proteinExistence type="predicted"/>
<organism evidence="2 3">
    <name type="scientific">Fulvivirga sedimenti</name>
    <dbReference type="NCBI Taxonomy" id="2879465"/>
    <lineage>
        <taxon>Bacteria</taxon>
        <taxon>Pseudomonadati</taxon>
        <taxon>Bacteroidota</taxon>
        <taxon>Cytophagia</taxon>
        <taxon>Cytophagales</taxon>
        <taxon>Fulvivirgaceae</taxon>
        <taxon>Fulvivirga</taxon>
    </lineage>
</organism>
<evidence type="ECO:0000313" key="3">
    <source>
        <dbReference type="Proteomes" id="UP001139409"/>
    </source>
</evidence>
<dbReference type="Pfam" id="PF06170">
    <property type="entry name" value="DUF983"/>
    <property type="match status" value="1"/>
</dbReference>
<sequence length="128" mass="14298">MPENSKGAAILSGKCPRCREGDMFKYPLVNVFKATSMHENCPVCGLRYEVEPGFFFGAMYISYAFSVALFTTIAVALSVLGDFPVYVYAISIVVAVVVLFPLMFRYSRILFLHLFGGIKYQPGKFNKP</sequence>
<dbReference type="Proteomes" id="UP001139409">
    <property type="component" value="Unassembled WGS sequence"/>
</dbReference>
<name>A0A9X1KWV1_9BACT</name>
<dbReference type="InterPro" id="IPR009325">
    <property type="entry name" value="DUF983"/>
</dbReference>
<comment type="caution">
    <text evidence="2">The sequence shown here is derived from an EMBL/GenBank/DDBJ whole genome shotgun (WGS) entry which is preliminary data.</text>
</comment>
<keyword evidence="1" id="KW-0472">Membrane</keyword>
<protein>
    <submittedName>
        <fullName evidence="2">DUF983 domain-containing protein</fullName>
    </submittedName>
</protein>
<dbReference type="RefSeq" id="WP_225696735.1">
    <property type="nucleotide sequence ID" value="NZ_JAIXNE010000001.1"/>
</dbReference>
<keyword evidence="1" id="KW-0812">Transmembrane</keyword>
<evidence type="ECO:0000313" key="2">
    <source>
        <dbReference type="EMBL" id="MCA6073622.1"/>
    </source>
</evidence>